<comment type="caution">
    <text evidence="2">The sequence shown here is derived from an EMBL/GenBank/DDBJ whole genome shotgun (WGS) entry which is preliminary data.</text>
</comment>
<dbReference type="RefSeq" id="WP_248903977.1">
    <property type="nucleotide sequence ID" value="NZ_CP109979.1"/>
</dbReference>
<dbReference type="InterPro" id="IPR055974">
    <property type="entry name" value="DUF7552"/>
</dbReference>
<organism evidence="2 3">
    <name type="scientific">Halocatena marina</name>
    <dbReference type="NCBI Taxonomy" id="2934937"/>
    <lineage>
        <taxon>Archaea</taxon>
        <taxon>Methanobacteriati</taxon>
        <taxon>Methanobacteriota</taxon>
        <taxon>Stenosarchaea group</taxon>
        <taxon>Halobacteria</taxon>
        <taxon>Halobacteriales</taxon>
        <taxon>Natronomonadaceae</taxon>
        <taxon>Halocatena</taxon>
    </lineage>
</organism>
<reference evidence="2 3" key="1">
    <citation type="journal article" date="2019" name="Int. J. Syst. Evol. Microbiol.">
        <title>The Global Catalogue of Microorganisms (GCM) 10K type strain sequencing project: providing services to taxonomists for standard genome sequencing and annotation.</title>
        <authorList>
            <consortium name="The Broad Institute Genomics Platform"/>
            <consortium name="The Broad Institute Genome Sequencing Center for Infectious Disease"/>
            <person name="Wu L."/>
            <person name="Ma J."/>
        </authorList>
    </citation>
    <scope>NUCLEOTIDE SEQUENCE [LARGE SCALE GENOMIC DNA]</scope>
    <source>
        <strain evidence="2 3">RDMS1</strain>
    </source>
</reference>
<evidence type="ECO:0000313" key="3">
    <source>
        <dbReference type="Proteomes" id="UP001596417"/>
    </source>
</evidence>
<dbReference type="AlphaFoldDB" id="A0ABD5YKA7"/>
<accession>A0ABD5YKA7</accession>
<dbReference type="Proteomes" id="UP001596417">
    <property type="component" value="Unassembled WGS sequence"/>
</dbReference>
<keyword evidence="3" id="KW-1185">Reference proteome</keyword>
<gene>
    <name evidence="2" type="ORF">ACFQL7_00860</name>
</gene>
<proteinExistence type="predicted"/>
<dbReference type="GeneID" id="76198087"/>
<evidence type="ECO:0000313" key="2">
    <source>
        <dbReference type="EMBL" id="MFC7188546.1"/>
    </source>
</evidence>
<protein>
    <recommendedName>
        <fullName evidence="1">DUF7552 domain-containing protein</fullName>
    </recommendedName>
</protein>
<sequence>MHADTLCDIRRRIERRSTDTGRYRIACARTGNSPSPITGLRFPNRDAACEAVQDAQLYLARLRALMPETPWYDLIIHEVVPVDEVDEVQLLSKAFNALVGPQELE</sequence>
<dbReference type="EMBL" id="JBHTAX010000001">
    <property type="protein sequence ID" value="MFC7188546.1"/>
    <property type="molecule type" value="Genomic_DNA"/>
</dbReference>
<feature type="domain" description="DUF7552" evidence="1">
    <location>
        <begin position="5"/>
        <end position="79"/>
    </location>
</feature>
<dbReference type="Pfam" id="PF24422">
    <property type="entry name" value="DUF7552"/>
    <property type="match status" value="1"/>
</dbReference>
<name>A0ABD5YKA7_9EURY</name>
<evidence type="ECO:0000259" key="1">
    <source>
        <dbReference type="Pfam" id="PF24422"/>
    </source>
</evidence>